<feature type="compositionally biased region" description="Gly residues" evidence="1">
    <location>
        <begin position="647"/>
        <end position="665"/>
    </location>
</feature>
<feature type="signal peptide" evidence="3">
    <location>
        <begin position="1"/>
        <end position="17"/>
    </location>
</feature>
<reference evidence="5 6" key="1">
    <citation type="submission" date="2023-06" db="EMBL/GenBank/DDBJ databases">
        <title>Rock-solubilizing bacteria, Microbacterium invictum, promotes re-establishment of vegetation in rocky wasteland by accelerating rock bio-weathering and reshaping soil bacterial community.</title>
        <authorList>
            <person name="Liu C."/>
        </authorList>
    </citation>
    <scope>NUCLEOTIDE SEQUENCE [LARGE SCALE GENOMIC DNA]</scope>
    <source>
        <strain evidence="5 6">X-18</strain>
    </source>
</reference>
<evidence type="ECO:0000313" key="5">
    <source>
        <dbReference type="EMBL" id="WQB71487.1"/>
    </source>
</evidence>
<keyword evidence="2" id="KW-0472">Membrane</keyword>
<dbReference type="RefSeq" id="WP_322411604.1">
    <property type="nucleotide sequence ID" value="NZ_CP139779.1"/>
</dbReference>
<feature type="transmembrane region" description="Helical" evidence="2">
    <location>
        <begin position="285"/>
        <end position="305"/>
    </location>
</feature>
<feature type="domain" description="DUF2207" evidence="4">
    <location>
        <begin position="71"/>
        <end position="185"/>
    </location>
</feature>
<accession>A0ABZ0VCY4</accession>
<gene>
    <name evidence="5" type="ORF">T9R20_05875</name>
</gene>
<protein>
    <submittedName>
        <fullName evidence="5">DUF2207 domain-containing protein</fullName>
    </submittedName>
</protein>
<feature type="region of interest" description="Disordered" evidence="1">
    <location>
        <begin position="616"/>
        <end position="665"/>
    </location>
</feature>
<dbReference type="Proteomes" id="UP001324533">
    <property type="component" value="Chromosome"/>
</dbReference>
<feature type="compositionally biased region" description="Low complexity" evidence="1">
    <location>
        <begin position="626"/>
        <end position="646"/>
    </location>
</feature>
<organism evidence="5 6">
    <name type="scientific">Microbacterium invictum</name>
    <dbReference type="NCBI Taxonomy" id="515415"/>
    <lineage>
        <taxon>Bacteria</taxon>
        <taxon>Bacillati</taxon>
        <taxon>Actinomycetota</taxon>
        <taxon>Actinomycetes</taxon>
        <taxon>Micrococcales</taxon>
        <taxon>Microbacteriaceae</taxon>
        <taxon>Microbacterium</taxon>
    </lineage>
</organism>
<keyword evidence="3" id="KW-0732">Signal</keyword>
<keyword evidence="2" id="KW-1133">Transmembrane helix</keyword>
<feature type="transmembrane region" description="Helical" evidence="2">
    <location>
        <begin position="439"/>
        <end position="458"/>
    </location>
</feature>
<feature type="chain" id="PRO_5045977323" evidence="3">
    <location>
        <begin position="18"/>
        <end position="665"/>
    </location>
</feature>
<evidence type="ECO:0000259" key="4">
    <source>
        <dbReference type="Pfam" id="PF09972"/>
    </source>
</evidence>
<name>A0ABZ0VCY4_9MICO</name>
<evidence type="ECO:0000256" key="1">
    <source>
        <dbReference type="SAM" id="MobiDB-lite"/>
    </source>
</evidence>
<sequence length="665" mass="69582">MGIATHAVAGAMLLAVAGGLGSTVASTGSEVPAWEVGRTVAADVDDFSYDSFRGEYWLGREPNGRSALFTTETIVARFPDIDQNRGIVRALPKADAGVEHDTSVVSVTGGDGDPIPWWIEEDDDFLYVLTGDDTFVRGPQTYIISYTMTDVVVRYDDTDADEFTWDTVGTDHAQPFDRVEALVHVLGDASDGLLPGRAFCYTGPAGSTERCHMRPVTPVAVPEGSVAAWAAELGPGAPPVVEATFVADDAGLGPDENVTVSLGFATGTFAALSPPPPPAYPWTEWMLPAAGYLAGVGGFLFVGAMRALLRRNPDRAPVVVQYAPPVDESPTLSAGVWGVPERALAAHVVDLAVRDKVEIVASGDRADADDFSVVLRSTDDLAHDDRRVVTALYGKDAEAGDRVDLGAFARTPPVRSVTYVRQIDRATIDRGYRAAAPAWIGWVRGLFSSGGLVVAILLCFFADDVPSVVRDLGAAGGWIYGLAIASGFAAFFILPFFSVPGTVLTLAGGRHRTFLEGIRRYLLLAEEERLRAAQAPATADLVSSGRRPLTDAPGAPGADVVNLYERLLPYAVLFGMQGEWVEVIRTAGGNLVGSTGSRPALFDAVTTGSLSRASSSLGTLAATPVSRTGSSSSGSSASRSWSSSGSSRGGGFSGGGGGGGRFGGR</sequence>
<keyword evidence="2" id="KW-0812">Transmembrane</keyword>
<dbReference type="EMBL" id="CP139779">
    <property type="protein sequence ID" value="WQB71487.1"/>
    <property type="molecule type" value="Genomic_DNA"/>
</dbReference>
<proteinExistence type="predicted"/>
<evidence type="ECO:0000313" key="6">
    <source>
        <dbReference type="Proteomes" id="UP001324533"/>
    </source>
</evidence>
<keyword evidence="6" id="KW-1185">Reference proteome</keyword>
<evidence type="ECO:0000256" key="3">
    <source>
        <dbReference type="SAM" id="SignalP"/>
    </source>
</evidence>
<dbReference type="Pfam" id="PF09972">
    <property type="entry name" value="DUF2207"/>
    <property type="match status" value="1"/>
</dbReference>
<feature type="transmembrane region" description="Helical" evidence="2">
    <location>
        <begin position="478"/>
        <end position="507"/>
    </location>
</feature>
<dbReference type="InterPro" id="IPR018702">
    <property type="entry name" value="DUF2207"/>
</dbReference>
<evidence type="ECO:0000256" key="2">
    <source>
        <dbReference type="SAM" id="Phobius"/>
    </source>
</evidence>